<organism evidence="4 5">
    <name type="scientific">Agrococcus jejuensis</name>
    <dbReference type="NCBI Taxonomy" id="399736"/>
    <lineage>
        <taxon>Bacteria</taxon>
        <taxon>Bacillati</taxon>
        <taxon>Actinomycetota</taxon>
        <taxon>Actinomycetes</taxon>
        <taxon>Micrococcales</taxon>
        <taxon>Microbacteriaceae</taxon>
        <taxon>Agrococcus</taxon>
    </lineage>
</organism>
<dbReference type="Pfam" id="PF02230">
    <property type="entry name" value="Abhydrolase_2"/>
    <property type="match status" value="1"/>
</dbReference>
<evidence type="ECO:0000313" key="4">
    <source>
        <dbReference type="EMBL" id="SDH37459.1"/>
    </source>
</evidence>
<proteinExistence type="inferred from homology"/>
<dbReference type="OrthoDB" id="9780848at2"/>
<protein>
    <submittedName>
        <fullName evidence="4">Phospholipase/carboxylesterase</fullName>
    </submittedName>
</protein>
<comment type="similarity">
    <text evidence="1">Belongs to the AB hydrolase superfamily. AB hydrolase 2 family.</text>
</comment>
<dbReference type="InterPro" id="IPR050565">
    <property type="entry name" value="LYPA1-2/EST-like"/>
</dbReference>
<evidence type="ECO:0000256" key="1">
    <source>
        <dbReference type="ARBA" id="ARBA00006499"/>
    </source>
</evidence>
<dbReference type="AlphaFoldDB" id="A0A1G8BWL9"/>
<evidence type="ECO:0000256" key="2">
    <source>
        <dbReference type="ARBA" id="ARBA00022801"/>
    </source>
</evidence>
<reference evidence="5" key="1">
    <citation type="submission" date="2016-10" db="EMBL/GenBank/DDBJ databases">
        <authorList>
            <person name="Varghese N."/>
            <person name="Submissions S."/>
        </authorList>
    </citation>
    <scope>NUCLEOTIDE SEQUENCE [LARGE SCALE GENOMIC DNA]</scope>
    <source>
        <strain evidence="5">DSM 22002</strain>
    </source>
</reference>
<dbReference type="SUPFAM" id="SSF53474">
    <property type="entry name" value="alpha/beta-Hydrolases"/>
    <property type="match status" value="1"/>
</dbReference>
<dbReference type="Gene3D" id="3.40.50.1820">
    <property type="entry name" value="alpha/beta hydrolase"/>
    <property type="match status" value="1"/>
</dbReference>
<evidence type="ECO:0000259" key="3">
    <source>
        <dbReference type="Pfam" id="PF02230"/>
    </source>
</evidence>
<dbReference type="GO" id="GO:0016787">
    <property type="term" value="F:hydrolase activity"/>
    <property type="evidence" value="ECO:0007669"/>
    <property type="project" value="UniProtKB-KW"/>
</dbReference>
<dbReference type="InterPro" id="IPR003140">
    <property type="entry name" value="PLipase/COase/thioEstase"/>
</dbReference>
<keyword evidence="2" id="KW-0378">Hydrolase</keyword>
<sequence>MSADAARATHPIDADAVLWRDGADGRPGSDLLVVMHGIGSHEGDLFALAPFLPDRLTIAALRAPLQYGPGFAWYAAGSQMSTDSSLIDASARGVLAWLDGLGDEFRSVTLLGFSQGGAMTLQLLRHAPERFAAVVQLSGFSFAGTAPGDAALAAAEPRVPAFQAYGSADEMIAREATTRTIEWMRAHTDVEVHEYPMGHSIVQDELQDVVAFLDRVLPG</sequence>
<dbReference type="InterPro" id="IPR029058">
    <property type="entry name" value="AB_hydrolase_fold"/>
</dbReference>
<dbReference type="PANTHER" id="PTHR10655">
    <property type="entry name" value="LYSOPHOSPHOLIPASE-RELATED"/>
    <property type="match status" value="1"/>
</dbReference>
<dbReference type="STRING" id="399736.SAMN04489720_1078"/>
<dbReference type="RefSeq" id="WP_092503127.1">
    <property type="nucleotide sequence ID" value="NZ_LT629695.1"/>
</dbReference>
<gene>
    <name evidence="4" type="ORF">SAMN04489720_1078</name>
</gene>
<dbReference type="Proteomes" id="UP000198822">
    <property type="component" value="Chromosome I"/>
</dbReference>
<dbReference type="EMBL" id="LT629695">
    <property type="protein sequence ID" value="SDH37459.1"/>
    <property type="molecule type" value="Genomic_DNA"/>
</dbReference>
<name>A0A1G8BWL9_9MICO</name>
<dbReference type="PANTHER" id="PTHR10655:SF17">
    <property type="entry name" value="LYSOPHOSPHOLIPASE-LIKE PROTEIN 1"/>
    <property type="match status" value="1"/>
</dbReference>
<accession>A0A1G8BWL9</accession>
<feature type="domain" description="Phospholipase/carboxylesterase/thioesterase" evidence="3">
    <location>
        <begin position="27"/>
        <end position="215"/>
    </location>
</feature>
<keyword evidence="5" id="KW-1185">Reference proteome</keyword>
<evidence type="ECO:0000313" key="5">
    <source>
        <dbReference type="Proteomes" id="UP000198822"/>
    </source>
</evidence>